<dbReference type="Pfam" id="PF18962">
    <property type="entry name" value="Por_Secre_tail"/>
    <property type="match status" value="1"/>
</dbReference>
<accession>A0A2U2XAK8</accession>
<evidence type="ECO:0000259" key="2">
    <source>
        <dbReference type="Pfam" id="PF18962"/>
    </source>
</evidence>
<dbReference type="EMBL" id="QFRJ01000011">
    <property type="protein sequence ID" value="PWH84828.1"/>
    <property type="molecule type" value="Genomic_DNA"/>
</dbReference>
<name>A0A2U2XAK8_9FLAO</name>
<dbReference type="InterPro" id="IPR026444">
    <property type="entry name" value="Secre_tail"/>
</dbReference>
<keyword evidence="4" id="KW-1185">Reference proteome</keyword>
<dbReference type="Proteomes" id="UP000245370">
    <property type="component" value="Unassembled WGS sequence"/>
</dbReference>
<keyword evidence="1" id="KW-0732">Signal</keyword>
<feature type="non-terminal residue" evidence="3">
    <location>
        <position position="1"/>
    </location>
</feature>
<organism evidence="3 4">
    <name type="scientific">Brumimicrobium oceani</name>
    <dbReference type="NCBI Taxonomy" id="2100725"/>
    <lineage>
        <taxon>Bacteria</taxon>
        <taxon>Pseudomonadati</taxon>
        <taxon>Bacteroidota</taxon>
        <taxon>Flavobacteriia</taxon>
        <taxon>Flavobacteriales</taxon>
        <taxon>Crocinitomicaceae</taxon>
        <taxon>Brumimicrobium</taxon>
    </lineage>
</organism>
<reference evidence="3 4" key="1">
    <citation type="submission" date="2018-05" db="EMBL/GenBank/DDBJ databases">
        <title>Brumimicrobium oceani sp. nov., isolated from coastal sediment.</title>
        <authorList>
            <person name="Kou Y."/>
        </authorList>
    </citation>
    <scope>NUCLEOTIDE SEQUENCE [LARGE SCALE GENOMIC DNA]</scope>
    <source>
        <strain evidence="3 4">C305</strain>
    </source>
</reference>
<feature type="domain" description="Secretion system C-terminal sorting" evidence="2">
    <location>
        <begin position="694"/>
        <end position="766"/>
    </location>
</feature>
<comment type="caution">
    <text evidence="3">The sequence shown here is derived from an EMBL/GenBank/DDBJ whole genome shotgun (WGS) entry which is preliminary data.</text>
</comment>
<dbReference type="NCBIfam" id="TIGR04183">
    <property type="entry name" value="Por_Secre_tail"/>
    <property type="match status" value="1"/>
</dbReference>
<reference evidence="3 4" key="2">
    <citation type="submission" date="2018-05" db="EMBL/GenBank/DDBJ databases">
        <authorList>
            <person name="Lanie J.A."/>
            <person name="Ng W.-L."/>
            <person name="Kazmierczak K.M."/>
            <person name="Andrzejewski T.M."/>
            <person name="Davidsen T.M."/>
            <person name="Wayne K.J."/>
            <person name="Tettelin H."/>
            <person name="Glass J.I."/>
            <person name="Rusch D."/>
            <person name="Podicherti R."/>
            <person name="Tsui H.-C.T."/>
            <person name="Winkler M.E."/>
        </authorList>
    </citation>
    <scope>NUCLEOTIDE SEQUENCE [LARGE SCALE GENOMIC DNA]</scope>
    <source>
        <strain evidence="3 4">C305</strain>
    </source>
</reference>
<dbReference type="RefSeq" id="WP_146194218.1">
    <property type="nucleotide sequence ID" value="NZ_QFRJ01000011.1"/>
</dbReference>
<protein>
    <recommendedName>
        <fullName evidence="2">Secretion system C-terminal sorting domain-containing protein</fullName>
    </recommendedName>
</protein>
<evidence type="ECO:0000313" key="3">
    <source>
        <dbReference type="EMBL" id="PWH84828.1"/>
    </source>
</evidence>
<sequence length="769" mass="80763">GVTYLASNNVATHTLTNVAGCDSVVTLDLTINNSNTGTDVQVACDSYTWIDGMTYTASNNTATHTLTNAAGCDSLVTLDLTINYSNTGTDTQVACDSYTWIDGMTYTASNNTATHTLTNAAGCDSLVTLDLTINYSNTGTDTQVACDSYTWIDGVTYTASNNTAMHTLINAAGCDSVVTLDLTINYSNTGTDTQVACDSYTWIDGVTYTASNNTAMHTLINAAGCDSVVTLDLTINYSNTGTDVQVACDSYTWIDGMTYTASNNTATHTLTNAAGCDSLVTLDLIINYSNTGTDVITACDSYIWIDGVTYTTSNNTAMHTLTNAAGCDSVVTLDLTINYSNTGVDTQVACVTYTWIDGVTYTSSNNTATYTLTNMANCDSVVTLDLTINSPNTGTDVVTACGSYTWIDGITYSGSNNVATHTLTNAAGCDSVVTLNLTINNAATGTDVITACDNYTWINGLNYVGSNNSATHTILGGAANGCDSIVTLNLTIINSASGTDVITACDSYTWIDGMTYTTSNSSAMHTILGGAANGCDSIVTLNLTINNATTGIDTQVACETFTWIDGMVYTASNNTATHTIVGGNAMGCDSIVTLDLTIDVANSAGPDVSIPACLNQPVDLDTLVSLGLTGTWLDDMDMPITGTVTLPNTPGSYIYKYVVASGSCPADTAIVTVVIDGSCDYLKLTSEELFDISVYPNPASSVLTILNPSNVSSLKVEMLDMNGRVVLVENKAMNNATEASFAIDDIETGVYTLRVYNNDAQKIFKIVKR</sequence>
<proteinExistence type="predicted"/>
<gene>
    <name evidence="3" type="ORF">DIT68_12950</name>
</gene>
<dbReference type="AlphaFoldDB" id="A0A2U2XAK8"/>
<dbReference type="OrthoDB" id="1391570at2"/>
<evidence type="ECO:0000256" key="1">
    <source>
        <dbReference type="ARBA" id="ARBA00022729"/>
    </source>
</evidence>
<evidence type="ECO:0000313" key="4">
    <source>
        <dbReference type="Proteomes" id="UP000245370"/>
    </source>
</evidence>